<dbReference type="PANTHER" id="PTHR46781:SF5">
    <property type="entry name" value="ALPHA 1,4-GLYCOSYLTRANSFERASE FAMILY PROTEIN"/>
    <property type="match status" value="1"/>
</dbReference>
<name>A0A8X7ZZ70_POPTO</name>
<reference evidence="3" key="1">
    <citation type="journal article" date="2020" name="bioRxiv">
        <title>Hybrid origin of Populus tomentosa Carr. identified through genome sequencing and phylogenomic analysis.</title>
        <authorList>
            <person name="An X."/>
            <person name="Gao K."/>
            <person name="Chen Z."/>
            <person name="Li J."/>
            <person name="Yang X."/>
            <person name="Yang X."/>
            <person name="Zhou J."/>
            <person name="Guo T."/>
            <person name="Zhao T."/>
            <person name="Huang S."/>
            <person name="Miao D."/>
            <person name="Khan W.U."/>
            <person name="Rao P."/>
            <person name="Ye M."/>
            <person name="Lei B."/>
            <person name="Liao W."/>
            <person name="Wang J."/>
            <person name="Ji L."/>
            <person name="Li Y."/>
            <person name="Guo B."/>
            <person name="Mustafa N.S."/>
            <person name="Li S."/>
            <person name="Yun Q."/>
            <person name="Keller S.R."/>
            <person name="Mao J."/>
            <person name="Zhang R."/>
            <person name="Strauss S.H."/>
        </authorList>
    </citation>
    <scope>NUCLEOTIDE SEQUENCE</scope>
    <source>
        <strain evidence="3">GM15</strain>
        <tissue evidence="3">Leaf</tissue>
    </source>
</reference>
<dbReference type="PANTHER" id="PTHR46781">
    <property type="entry name" value="ALPHA 1,4-GLYCOSYLTRANSFERASE FAMILY PROTEIN"/>
    <property type="match status" value="1"/>
</dbReference>
<evidence type="ECO:0000313" key="3">
    <source>
        <dbReference type="EMBL" id="KAG6777012.1"/>
    </source>
</evidence>
<dbReference type="Pfam" id="PF04488">
    <property type="entry name" value="Gly_transf_sug"/>
    <property type="match status" value="1"/>
</dbReference>
<keyword evidence="1" id="KW-0472">Membrane</keyword>
<gene>
    <name evidence="3" type="ORF">POTOM_016810</name>
</gene>
<feature type="transmembrane region" description="Helical" evidence="1">
    <location>
        <begin position="26"/>
        <end position="56"/>
    </location>
</feature>
<feature type="domain" description="Alpha 1,4-glycosyltransferase" evidence="2">
    <location>
        <begin position="317"/>
        <end position="404"/>
    </location>
</feature>
<feature type="transmembrane region" description="Helical" evidence="1">
    <location>
        <begin position="511"/>
        <end position="533"/>
    </location>
</feature>
<accession>A0A8X7ZZ70</accession>
<feature type="transmembrane region" description="Helical" evidence="1">
    <location>
        <begin position="482"/>
        <end position="505"/>
    </location>
</feature>
<dbReference type="Proteomes" id="UP000886885">
    <property type="component" value="Chromosome 4D"/>
</dbReference>
<dbReference type="OrthoDB" id="409543at2759"/>
<keyword evidence="4" id="KW-1185">Reference proteome</keyword>
<dbReference type="Pfam" id="PF04572">
    <property type="entry name" value="Gb3_synth"/>
    <property type="match status" value="1"/>
</dbReference>
<comment type="caution">
    <text evidence="3">The sequence shown here is derived from an EMBL/GenBank/DDBJ whole genome shotgun (WGS) entry which is preliminary data.</text>
</comment>
<feature type="transmembrane region" description="Helical" evidence="1">
    <location>
        <begin position="450"/>
        <end position="470"/>
    </location>
</feature>
<dbReference type="EMBL" id="JAAWWB010000008">
    <property type="protein sequence ID" value="KAG6777012.1"/>
    <property type="molecule type" value="Genomic_DNA"/>
</dbReference>
<dbReference type="AlphaFoldDB" id="A0A8X7ZZ70"/>
<evidence type="ECO:0000256" key="1">
    <source>
        <dbReference type="SAM" id="Phobius"/>
    </source>
</evidence>
<dbReference type="InterPro" id="IPR007652">
    <property type="entry name" value="A1-4-GlycosylTfrase_dom"/>
</dbReference>
<evidence type="ECO:0000259" key="2">
    <source>
        <dbReference type="Pfam" id="PF04572"/>
    </source>
</evidence>
<keyword evidence="1" id="KW-0812">Transmembrane</keyword>
<proteinExistence type="predicted"/>
<dbReference type="InterPro" id="IPR044789">
    <property type="entry name" value="Put_A1-4-GlycosylTfrase_plant"/>
</dbReference>
<evidence type="ECO:0000313" key="4">
    <source>
        <dbReference type="Proteomes" id="UP000886885"/>
    </source>
</evidence>
<dbReference type="InterPro" id="IPR007577">
    <property type="entry name" value="GlycoTrfase_DXD_sugar-bd_CS"/>
</dbReference>
<keyword evidence="1" id="KW-1133">Transmembrane helix</keyword>
<protein>
    <recommendedName>
        <fullName evidence="2">Alpha 1,4-glycosyltransferase domain-containing protein</fullName>
    </recommendedName>
</protein>
<sequence length="594" mass="67941">MYHQITKLKQNCFVYVKQLQNIKRSIFASLFCLPTSLLALIFFLLLLYNGFAVFYVHPPFPSKPQPEPANFFKANLAGNSLKKLPSSVMYAVKEDTPSVILKTLLPLLQNPAISMTPTNHSVVLKPKKAHGYKAVKRMLRSGDNSKQFSTRIRDFLGNRGCKVRFFMTWISSLKPFGDRELFAIESLFKSHPYACLVIVSNSMDAESGSLVLKPFLDKGFKLIAIKPDFDYIFKDTHAEKWFKGLKKGNVSPGEVSLGQNMSNLLRLALLYKFGGIYMDTDVIVLKTLTKLRNAIGAQSIDLENGNWSRLNNAVLIFDKKHPLLFKFIEEFALTFDGNKWGHNGPYLVSRVVSRVSRTPGFNFTVLPPSAFYPVNWSRVKSLFKGPEGKLMIMQVLKIALLSVVMDSLNPFHHYDVDEGMNARRIEYNKNLLCPLRFLAILHLYKKEQKWLVGVIVFSYEYSLFPLSYRLSGEFGLQVVAMLLKRVASLFSLFFLLCVILHTIFVSSSPNAYDLIFCTTFWVLCVSFYADIYLSAHVQRKARTWDLYFVKDGMEPREENEQEARFKRGADHVSCMPFDGGHVEDNDKEAVERRE</sequence>
<organism evidence="3 4">
    <name type="scientific">Populus tomentosa</name>
    <name type="common">Chinese white poplar</name>
    <dbReference type="NCBI Taxonomy" id="118781"/>
    <lineage>
        <taxon>Eukaryota</taxon>
        <taxon>Viridiplantae</taxon>
        <taxon>Streptophyta</taxon>
        <taxon>Embryophyta</taxon>
        <taxon>Tracheophyta</taxon>
        <taxon>Spermatophyta</taxon>
        <taxon>Magnoliopsida</taxon>
        <taxon>eudicotyledons</taxon>
        <taxon>Gunneridae</taxon>
        <taxon>Pentapetalae</taxon>
        <taxon>rosids</taxon>
        <taxon>fabids</taxon>
        <taxon>Malpighiales</taxon>
        <taxon>Salicaceae</taxon>
        <taxon>Saliceae</taxon>
        <taxon>Populus</taxon>
    </lineage>
</organism>